<gene>
    <name evidence="12" type="ORF">EAS64_11675</name>
</gene>
<comment type="caution">
    <text evidence="12">The sequence shown here is derived from an EMBL/GenBank/DDBJ whole genome shotgun (WGS) entry which is preliminary data.</text>
</comment>
<evidence type="ECO:0000259" key="11">
    <source>
        <dbReference type="Pfam" id="PF00768"/>
    </source>
</evidence>
<dbReference type="InterPro" id="IPR001967">
    <property type="entry name" value="Peptidase_S11_N"/>
</dbReference>
<evidence type="ECO:0000256" key="9">
    <source>
        <dbReference type="RuleBase" id="RU004016"/>
    </source>
</evidence>
<feature type="chain" id="PRO_5026809912" evidence="10">
    <location>
        <begin position="30"/>
        <end position="324"/>
    </location>
</feature>
<evidence type="ECO:0000256" key="6">
    <source>
        <dbReference type="ARBA" id="ARBA00023316"/>
    </source>
</evidence>
<keyword evidence="5" id="KW-0573">Peptidoglycan synthesis</keyword>
<sequence length="324" mass="33328">MRIAGRLAVGAVAAGLIVMAGAAAPAARAATVTGTGSPAVAAPAATGTAKQAVAKPGAVTPAVTAGPLAAVRARWAEIAVAATGKDLWSRSSVSKRPMGSVTKVMTAYVVLTTPKLNLNRVITVPAAVVNYDEEFDASTAGLRPGEKLTTLQLLYAMMLPSGCDAAFTLATAYGPGFNGFIAKMNATAHKLGLNKTHFTDPAGLPNPGQYSTYSTVHDLVNLGRDAMKLKTLATVVGTRSYHVAATSAHRAHTWKNLNPLLAMYKGALGIKTGYTGAAGQCLLFEAKRGTKTFIGVVLDSSNDISNITAASKDAAVLLNWAFSK</sequence>
<evidence type="ECO:0000256" key="2">
    <source>
        <dbReference type="ARBA" id="ARBA00022729"/>
    </source>
</evidence>
<feature type="signal peptide" evidence="10">
    <location>
        <begin position="1"/>
        <end position="29"/>
    </location>
</feature>
<organism evidence="12 13">
    <name type="scientific">Trebonia kvetii</name>
    <dbReference type="NCBI Taxonomy" id="2480626"/>
    <lineage>
        <taxon>Bacteria</taxon>
        <taxon>Bacillati</taxon>
        <taxon>Actinomycetota</taxon>
        <taxon>Actinomycetes</taxon>
        <taxon>Streptosporangiales</taxon>
        <taxon>Treboniaceae</taxon>
        <taxon>Trebonia</taxon>
    </lineage>
</organism>
<evidence type="ECO:0000256" key="4">
    <source>
        <dbReference type="ARBA" id="ARBA00022960"/>
    </source>
</evidence>
<dbReference type="InterPro" id="IPR018044">
    <property type="entry name" value="Peptidase_S11"/>
</dbReference>
<dbReference type="PANTHER" id="PTHR21581">
    <property type="entry name" value="D-ALANYL-D-ALANINE CARBOXYPEPTIDASE"/>
    <property type="match status" value="1"/>
</dbReference>
<keyword evidence="6" id="KW-0961">Cell wall biogenesis/degradation</keyword>
<evidence type="ECO:0000313" key="13">
    <source>
        <dbReference type="Proteomes" id="UP000460272"/>
    </source>
</evidence>
<dbReference type="GO" id="GO:0006508">
    <property type="term" value="P:proteolysis"/>
    <property type="evidence" value="ECO:0007669"/>
    <property type="project" value="InterPro"/>
</dbReference>
<keyword evidence="3" id="KW-0378">Hydrolase</keyword>
<name>A0A6P2C456_9ACTN</name>
<keyword evidence="4" id="KW-0133">Cell shape</keyword>
<keyword evidence="13" id="KW-1185">Reference proteome</keyword>
<dbReference type="GO" id="GO:0009252">
    <property type="term" value="P:peptidoglycan biosynthetic process"/>
    <property type="evidence" value="ECO:0007669"/>
    <property type="project" value="UniProtKB-KW"/>
</dbReference>
<dbReference type="SUPFAM" id="SSF56601">
    <property type="entry name" value="beta-lactamase/transpeptidase-like"/>
    <property type="match status" value="1"/>
</dbReference>
<evidence type="ECO:0000256" key="1">
    <source>
        <dbReference type="ARBA" id="ARBA00007164"/>
    </source>
</evidence>
<dbReference type="PANTHER" id="PTHR21581:SF33">
    <property type="entry name" value="D-ALANYL-D-ALANINE CARBOXYPEPTIDASE DACB"/>
    <property type="match status" value="1"/>
</dbReference>
<accession>A0A6P2C456</accession>
<keyword evidence="12" id="KW-0645">Protease</keyword>
<dbReference type="PRINTS" id="PR00725">
    <property type="entry name" value="DADACBPTASE1"/>
</dbReference>
<dbReference type="EMBL" id="RPFW01000002">
    <property type="protein sequence ID" value="TVZ05236.1"/>
    <property type="molecule type" value="Genomic_DNA"/>
</dbReference>
<evidence type="ECO:0000256" key="3">
    <source>
        <dbReference type="ARBA" id="ARBA00022801"/>
    </source>
</evidence>
<evidence type="ECO:0000256" key="8">
    <source>
        <dbReference type="PIRSR" id="PIRSR618044-2"/>
    </source>
</evidence>
<comment type="similarity">
    <text evidence="1 9">Belongs to the peptidase S11 family.</text>
</comment>
<feature type="domain" description="Peptidase S11 D-alanyl-D-alanine carboxypeptidase A N-terminal" evidence="11">
    <location>
        <begin position="70"/>
        <end position="301"/>
    </location>
</feature>
<dbReference type="OrthoDB" id="5241551at2"/>
<dbReference type="GO" id="GO:0009002">
    <property type="term" value="F:serine-type D-Ala-D-Ala carboxypeptidase activity"/>
    <property type="evidence" value="ECO:0007669"/>
    <property type="project" value="InterPro"/>
</dbReference>
<dbReference type="RefSeq" id="WP_145852939.1">
    <property type="nucleotide sequence ID" value="NZ_RPFW01000002.1"/>
</dbReference>
<feature type="active site" description="Acyl-ester intermediate" evidence="7">
    <location>
        <position position="100"/>
    </location>
</feature>
<feature type="binding site" evidence="8">
    <location>
        <position position="271"/>
    </location>
    <ligand>
        <name>substrate</name>
    </ligand>
</feature>
<evidence type="ECO:0000256" key="5">
    <source>
        <dbReference type="ARBA" id="ARBA00022984"/>
    </source>
</evidence>
<dbReference type="Gene3D" id="3.40.710.10">
    <property type="entry name" value="DD-peptidase/beta-lactamase superfamily"/>
    <property type="match status" value="1"/>
</dbReference>
<protein>
    <submittedName>
        <fullName evidence="12">D-alanyl-D-alanine carboxypeptidase</fullName>
    </submittedName>
</protein>
<reference evidence="12 13" key="1">
    <citation type="submission" date="2018-11" db="EMBL/GenBank/DDBJ databases">
        <title>Trebonia kvetii gen.nov., sp.nov., a novel acidophilic actinobacterium, and proposal of the new actinobacterial family Treboniaceae fam. nov.</title>
        <authorList>
            <person name="Rapoport D."/>
            <person name="Sagova-Mareckova M."/>
            <person name="Sedlacek I."/>
            <person name="Provaznik J."/>
            <person name="Kralova S."/>
            <person name="Pavlinic D."/>
            <person name="Benes V."/>
            <person name="Kopecky J."/>
        </authorList>
    </citation>
    <scope>NUCLEOTIDE SEQUENCE [LARGE SCALE GENOMIC DNA]</scope>
    <source>
        <strain evidence="12 13">15Tr583</strain>
    </source>
</reference>
<feature type="active site" evidence="7">
    <location>
        <position position="161"/>
    </location>
</feature>
<dbReference type="Proteomes" id="UP000460272">
    <property type="component" value="Unassembled WGS sequence"/>
</dbReference>
<dbReference type="InterPro" id="IPR012338">
    <property type="entry name" value="Beta-lactam/transpept-like"/>
</dbReference>
<keyword evidence="12" id="KW-0121">Carboxypeptidase</keyword>
<dbReference type="AlphaFoldDB" id="A0A6P2C456"/>
<evidence type="ECO:0000256" key="10">
    <source>
        <dbReference type="SAM" id="SignalP"/>
    </source>
</evidence>
<evidence type="ECO:0000313" key="12">
    <source>
        <dbReference type="EMBL" id="TVZ05236.1"/>
    </source>
</evidence>
<dbReference type="GO" id="GO:0008360">
    <property type="term" value="P:regulation of cell shape"/>
    <property type="evidence" value="ECO:0007669"/>
    <property type="project" value="UniProtKB-KW"/>
</dbReference>
<feature type="active site" description="Proton acceptor" evidence="7">
    <location>
        <position position="103"/>
    </location>
</feature>
<keyword evidence="2 10" id="KW-0732">Signal</keyword>
<proteinExistence type="inferred from homology"/>
<dbReference type="GO" id="GO:0071555">
    <property type="term" value="P:cell wall organization"/>
    <property type="evidence" value="ECO:0007669"/>
    <property type="project" value="UniProtKB-KW"/>
</dbReference>
<evidence type="ECO:0000256" key="7">
    <source>
        <dbReference type="PIRSR" id="PIRSR618044-1"/>
    </source>
</evidence>
<dbReference type="Pfam" id="PF00768">
    <property type="entry name" value="Peptidase_S11"/>
    <property type="match status" value="1"/>
</dbReference>